<feature type="compositionally biased region" description="Basic and acidic residues" evidence="5">
    <location>
        <begin position="147"/>
        <end position="159"/>
    </location>
</feature>
<keyword evidence="8" id="KW-1185">Reference proteome</keyword>
<keyword evidence="2 4" id="KW-0863">Zinc-finger</keyword>
<dbReference type="PANTHER" id="PTHR46582">
    <property type="entry name" value="ZINC FINGER CCCH DOMAIN-CONTAINING PROTEIN 18"/>
    <property type="match status" value="1"/>
</dbReference>
<feature type="compositionally biased region" description="Acidic residues" evidence="5">
    <location>
        <begin position="97"/>
        <end position="113"/>
    </location>
</feature>
<name>A0ABN7SH89_OIKDI</name>
<dbReference type="SMART" id="SM00356">
    <property type="entry name" value="ZnF_C3H1"/>
    <property type="match status" value="1"/>
</dbReference>
<dbReference type="EMBL" id="OU015569">
    <property type="protein sequence ID" value="CAG5099989.1"/>
    <property type="molecule type" value="Genomic_DNA"/>
</dbReference>
<dbReference type="PROSITE" id="PS50103">
    <property type="entry name" value="ZF_C3H1"/>
    <property type="match status" value="1"/>
</dbReference>
<dbReference type="InterPro" id="IPR036855">
    <property type="entry name" value="Znf_CCCH_sf"/>
</dbReference>
<evidence type="ECO:0000259" key="6">
    <source>
        <dbReference type="PROSITE" id="PS50103"/>
    </source>
</evidence>
<keyword evidence="3 4" id="KW-0862">Zinc</keyword>
<sequence>MNLCYCFSPTARPENFDDCWFGAIREQRSSTLEDGGDPELADECRCIESGRAGLRRRGRKPQPQNALPVVDLLEDESDGRKRSNEESENQRNRPNSDEEEEEEEGALSDDSDDGEIKSDAEDGEISGSDGEAGAEEQQKSNLPSIFPEKEKRPAKTRPEKPLCRYYQQGYCQYGQRCHFVHARKNMEVINPVEEKVDTGKYNMFSKNEDEEEAIPKTKRTITVMPVRSAHVGLNRPPPPKATGETPWEKALKAKARLRKNGIQPALGENENSGKTRKFEEPDPFWAKRTANSRRRESTF</sequence>
<evidence type="ECO:0000256" key="5">
    <source>
        <dbReference type="SAM" id="MobiDB-lite"/>
    </source>
</evidence>
<dbReference type="Proteomes" id="UP001158576">
    <property type="component" value="Chromosome XSR"/>
</dbReference>
<evidence type="ECO:0000313" key="8">
    <source>
        <dbReference type="Proteomes" id="UP001158576"/>
    </source>
</evidence>
<evidence type="ECO:0000313" key="7">
    <source>
        <dbReference type="EMBL" id="CAG5099989.1"/>
    </source>
</evidence>
<gene>
    <name evidence="7" type="ORF">OKIOD_LOCUS8348</name>
</gene>
<dbReference type="SUPFAM" id="SSF90229">
    <property type="entry name" value="CCCH zinc finger"/>
    <property type="match status" value="1"/>
</dbReference>
<feature type="region of interest" description="Disordered" evidence="5">
    <location>
        <begin position="258"/>
        <end position="299"/>
    </location>
</feature>
<reference evidence="7 8" key="1">
    <citation type="submission" date="2021-04" db="EMBL/GenBank/DDBJ databases">
        <authorList>
            <person name="Bliznina A."/>
        </authorList>
    </citation>
    <scope>NUCLEOTIDE SEQUENCE [LARGE SCALE GENOMIC DNA]</scope>
</reference>
<feature type="compositionally biased region" description="Basic and acidic residues" evidence="5">
    <location>
        <begin position="271"/>
        <end position="280"/>
    </location>
</feature>
<dbReference type="Gene3D" id="4.10.1000.10">
    <property type="entry name" value="Zinc finger, CCCH-type"/>
    <property type="match status" value="1"/>
</dbReference>
<organism evidence="7 8">
    <name type="scientific">Oikopleura dioica</name>
    <name type="common">Tunicate</name>
    <dbReference type="NCBI Taxonomy" id="34765"/>
    <lineage>
        <taxon>Eukaryota</taxon>
        <taxon>Metazoa</taxon>
        <taxon>Chordata</taxon>
        <taxon>Tunicata</taxon>
        <taxon>Appendicularia</taxon>
        <taxon>Copelata</taxon>
        <taxon>Oikopleuridae</taxon>
        <taxon>Oikopleura</taxon>
    </lineage>
</organism>
<feature type="region of interest" description="Disordered" evidence="5">
    <location>
        <begin position="226"/>
        <end position="246"/>
    </location>
</feature>
<proteinExistence type="predicted"/>
<dbReference type="Pfam" id="PF00642">
    <property type="entry name" value="zf-CCCH"/>
    <property type="match status" value="1"/>
</dbReference>
<feature type="domain" description="C3H1-type" evidence="6">
    <location>
        <begin position="157"/>
        <end position="184"/>
    </location>
</feature>
<dbReference type="PANTHER" id="PTHR46582:SF1">
    <property type="entry name" value="ZINC FINGER CCCH DOMAIN-CONTAINING PROTEIN 18"/>
    <property type="match status" value="1"/>
</dbReference>
<dbReference type="InterPro" id="IPR000571">
    <property type="entry name" value="Znf_CCCH"/>
</dbReference>
<protein>
    <submittedName>
        <fullName evidence="7">Oidioi.mRNA.OKI2018_I69.XSR.g16790.t1.cds</fullName>
    </submittedName>
</protein>
<evidence type="ECO:0000256" key="4">
    <source>
        <dbReference type="PROSITE-ProRule" id="PRU00723"/>
    </source>
</evidence>
<keyword evidence="1 4" id="KW-0479">Metal-binding</keyword>
<feature type="zinc finger region" description="C3H1-type" evidence="4">
    <location>
        <begin position="157"/>
        <end position="184"/>
    </location>
</feature>
<evidence type="ECO:0000256" key="1">
    <source>
        <dbReference type="ARBA" id="ARBA00022723"/>
    </source>
</evidence>
<feature type="compositionally biased region" description="Basic and acidic residues" evidence="5">
    <location>
        <begin position="78"/>
        <end position="96"/>
    </location>
</feature>
<evidence type="ECO:0000256" key="2">
    <source>
        <dbReference type="ARBA" id="ARBA00022771"/>
    </source>
</evidence>
<feature type="region of interest" description="Disordered" evidence="5">
    <location>
        <begin position="51"/>
        <end position="159"/>
    </location>
</feature>
<dbReference type="InterPro" id="IPR052647">
    <property type="entry name" value="Zinc_finger_CCCH-type"/>
</dbReference>
<evidence type="ECO:0000256" key="3">
    <source>
        <dbReference type="ARBA" id="ARBA00022833"/>
    </source>
</evidence>
<accession>A0ABN7SH89</accession>